<keyword evidence="8" id="KW-1185">Reference proteome</keyword>
<evidence type="ECO:0000256" key="1">
    <source>
        <dbReference type="ARBA" id="ARBA00010617"/>
    </source>
</evidence>
<keyword evidence="6" id="KW-0812">Transmembrane</keyword>
<evidence type="ECO:0000256" key="5">
    <source>
        <dbReference type="ARBA" id="ARBA00023004"/>
    </source>
</evidence>
<dbReference type="InterPro" id="IPR001128">
    <property type="entry name" value="Cyt_P450"/>
</dbReference>
<dbReference type="InterPro" id="IPR036396">
    <property type="entry name" value="Cyt_P450_sf"/>
</dbReference>
<dbReference type="KEGG" id="epa:110242041"/>
<proteinExistence type="inferred from homology"/>
<dbReference type="Pfam" id="PF00067">
    <property type="entry name" value="p450"/>
    <property type="match status" value="1"/>
</dbReference>
<dbReference type="GO" id="GO:0020037">
    <property type="term" value="F:heme binding"/>
    <property type="evidence" value="ECO:0007669"/>
    <property type="project" value="InterPro"/>
</dbReference>
<dbReference type="PANTHER" id="PTHR24302:SF15">
    <property type="entry name" value="FATTY-ACID PEROXYGENASE"/>
    <property type="match status" value="1"/>
</dbReference>
<dbReference type="InterPro" id="IPR050705">
    <property type="entry name" value="Cytochrome_P450_3A"/>
</dbReference>
<dbReference type="GO" id="GO:0016705">
    <property type="term" value="F:oxidoreductase activity, acting on paired donors, with incorporation or reduction of molecular oxygen"/>
    <property type="evidence" value="ECO:0007669"/>
    <property type="project" value="InterPro"/>
</dbReference>
<evidence type="ECO:0000313" key="8">
    <source>
        <dbReference type="Proteomes" id="UP000887567"/>
    </source>
</evidence>
<dbReference type="GO" id="GO:0005506">
    <property type="term" value="F:iron ion binding"/>
    <property type="evidence" value="ECO:0007669"/>
    <property type="project" value="InterPro"/>
</dbReference>
<evidence type="ECO:0000256" key="6">
    <source>
        <dbReference type="SAM" id="Phobius"/>
    </source>
</evidence>
<feature type="transmembrane region" description="Helical" evidence="6">
    <location>
        <begin position="14"/>
        <end position="32"/>
    </location>
</feature>
<keyword evidence="3" id="KW-0479">Metal-binding</keyword>
<evidence type="ECO:0000256" key="3">
    <source>
        <dbReference type="ARBA" id="ARBA00022723"/>
    </source>
</evidence>
<dbReference type="AlphaFoldDB" id="A0A913XEU4"/>
<dbReference type="Proteomes" id="UP000887567">
    <property type="component" value="Unplaced"/>
</dbReference>
<evidence type="ECO:0008006" key="9">
    <source>
        <dbReference type="Google" id="ProtNLM"/>
    </source>
</evidence>
<dbReference type="GeneID" id="110242041"/>
<evidence type="ECO:0000256" key="2">
    <source>
        <dbReference type="ARBA" id="ARBA00022617"/>
    </source>
</evidence>
<comment type="similarity">
    <text evidence="1">Belongs to the cytochrome P450 family.</text>
</comment>
<dbReference type="OrthoDB" id="5980738at2759"/>
<protein>
    <recommendedName>
        <fullName evidence="9">Cytochrome P450</fullName>
    </recommendedName>
</protein>
<dbReference type="SUPFAM" id="SSF48264">
    <property type="entry name" value="Cytochrome P450"/>
    <property type="match status" value="1"/>
</dbReference>
<evidence type="ECO:0000256" key="4">
    <source>
        <dbReference type="ARBA" id="ARBA00023002"/>
    </source>
</evidence>
<dbReference type="PANTHER" id="PTHR24302">
    <property type="entry name" value="CYTOCHROME P450 FAMILY 3"/>
    <property type="match status" value="1"/>
</dbReference>
<dbReference type="RefSeq" id="XP_020903634.1">
    <property type="nucleotide sequence ID" value="XM_021047975.2"/>
</dbReference>
<organism evidence="7 8">
    <name type="scientific">Exaiptasia diaphana</name>
    <name type="common">Tropical sea anemone</name>
    <name type="synonym">Aiptasia pulchella</name>
    <dbReference type="NCBI Taxonomy" id="2652724"/>
    <lineage>
        <taxon>Eukaryota</taxon>
        <taxon>Metazoa</taxon>
        <taxon>Cnidaria</taxon>
        <taxon>Anthozoa</taxon>
        <taxon>Hexacorallia</taxon>
        <taxon>Actiniaria</taxon>
        <taxon>Aiptasiidae</taxon>
        <taxon>Exaiptasia</taxon>
    </lineage>
</organism>
<keyword evidence="2" id="KW-0349">Heme</keyword>
<evidence type="ECO:0000313" key="7">
    <source>
        <dbReference type="EnsemblMetazoa" id="XP_020903634.1"/>
    </source>
</evidence>
<dbReference type="Gene3D" id="1.10.630.10">
    <property type="entry name" value="Cytochrome P450"/>
    <property type="match status" value="1"/>
</dbReference>
<keyword evidence="6" id="KW-0472">Membrane</keyword>
<sequence length="281" mass="32299">MDIYSSSLEFIKTHWSTCAIGAVVLIFVYWYGTRSRSRLEKTFPGIPGPKQWPFIGSLPDVIRSGGQMHLQFDNDYKKFGKVYRTMFFGSPSLVVSDPAMIKDIFVKYFDCFHDRPSLASTPEPFDKGLFDVKGEKWKRIRTIASPSFSSHKLKGMVPLMNVRCDTLVSKVEEYAKSGETFDIVKDQQALTLDIFFNFADQGIETDFQKNPNDPVIKKVLKSMNPGFWEDMFFFFVLPNLPFGKTILNTDTVAKFQNRYFYEVADLAREVIAAKRKDSTQK</sequence>
<accession>A0A913XEU4</accession>
<keyword evidence="5" id="KW-0408">Iron</keyword>
<dbReference type="GO" id="GO:0008395">
    <property type="term" value="F:steroid hydroxylase activity"/>
    <property type="evidence" value="ECO:0007669"/>
    <property type="project" value="TreeGrafter"/>
</dbReference>
<dbReference type="EnsemblMetazoa" id="XM_021047975.2">
    <property type="protein sequence ID" value="XP_020903634.1"/>
    <property type="gene ID" value="LOC110242041"/>
</dbReference>
<keyword evidence="4" id="KW-0560">Oxidoreductase</keyword>
<name>A0A913XEU4_EXADI</name>
<keyword evidence="6" id="KW-1133">Transmembrane helix</keyword>
<reference evidence="7" key="1">
    <citation type="submission" date="2022-11" db="UniProtKB">
        <authorList>
            <consortium name="EnsemblMetazoa"/>
        </authorList>
    </citation>
    <scope>IDENTIFICATION</scope>
</reference>